<name>A0A2N1EDM6_PSEFL</name>
<reference evidence="2 3" key="1">
    <citation type="submission" date="2017-08" db="EMBL/GenBank/DDBJ databases">
        <authorList>
            <person name="de Groot N.N."/>
        </authorList>
    </citation>
    <scope>NUCLEOTIDE SEQUENCE [LARGE SCALE GENOMIC DNA]</scope>
    <source>
        <strain evidence="2 3">PfR 37</strain>
    </source>
</reference>
<feature type="region of interest" description="Disordered" evidence="1">
    <location>
        <begin position="82"/>
        <end position="103"/>
    </location>
</feature>
<protein>
    <submittedName>
        <fullName evidence="2">Uncharacterized protein</fullName>
    </submittedName>
</protein>
<dbReference type="EMBL" id="NVXX01000005">
    <property type="protein sequence ID" value="PKH25640.1"/>
    <property type="molecule type" value="Genomic_DNA"/>
</dbReference>
<accession>A0A2N1EDM6</accession>
<feature type="compositionally biased region" description="Basic and acidic residues" evidence="1">
    <location>
        <begin position="82"/>
        <end position="93"/>
    </location>
</feature>
<evidence type="ECO:0000256" key="1">
    <source>
        <dbReference type="SAM" id="MobiDB-lite"/>
    </source>
</evidence>
<dbReference type="Proteomes" id="UP000233564">
    <property type="component" value="Unassembled WGS sequence"/>
</dbReference>
<sequence length="103" mass="11887">MFFVLIVLFSSPRPLINIDQSTAIHQTLYNFPSKHKAKTTTMDKTDSTTIQQYLEWLEALTQRQNAEVQCEASAECLEELRQQDESLSSHHLDGMTSNKRPHH</sequence>
<gene>
    <name evidence="2" type="ORF">CIB54_04475</name>
</gene>
<evidence type="ECO:0000313" key="3">
    <source>
        <dbReference type="Proteomes" id="UP000233564"/>
    </source>
</evidence>
<evidence type="ECO:0000313" key="2">
    <source>
        <dbReference type="EMBL" id="PKH25640.1"/>
    </source>
</evidence>
<proteinExistence type="predicted"/>
<organism evidence="2 3">
    <name type="scientific">Pseudomonas fluorescens</name>
    <dbReference type="NCBI Taxonomy" id="294"/>
    <lineage>
        <taxon>Bacteria</taxon>
        <taxon>Pseudomonadati</taxon>
        <taxon>Pseudomonadota</taxon>
        <taxon>Gammaproteobacteria</taxon>
        <taxon>Pseudomonadales</taxon>
        <taxon>Pseudomonadaceae</taxon>
        <taxon>Pseudomonas</taxon>
    </lineage>
</organism>
<comment type="caution">
    <text evidence="2">The sequence shown here is derived from an EMBL/GenBank/DDBJ whole genome shotgun (WGS) entry which is preliminary data.</text>
</comment>
<dbReference type="AlphaFoldDB" id="A0A2N1EDM6"/>